<dbReference type="PANTHER" id="PTHR32444">
    <property type="entry name" value="BULB-TYPE LECTIN DOMAIN-CONTAINING PROTEIN"/>
    <property type="match status" value="1"/>
</dbReference>
<feature type="binding site" evidence="11">
    <location>
        <position position="617"/>
    </location>
    <ligand>
        <name>ATP</name>
        <dbReference type="ChEBI" id="CHEBI:30616"/>
    </ligand>
</feature>
<dbReference type="FunFam" id="2.90.10.10:FF:000005">
    <property type="entry name" value="G-type lectin S-receptor-like serine/threonine-protein kinase"/>
    <property type="match status" value="1"/>
</dbReference>
<dbReference type="Pfam" id="PF01453">
    <property type="entry name" value="B_lectin"/>
    <property type="match status" value="1"/>
</dbReference>
<accession>A0AAQ3KQ18</accession>
<dbReference type="FunFam" id="1.10.510.10:FF:000060">
    <property type="entry name" value="G-type lectin S-receptor-like serine/threonine-protein kinase"/>
    <property type="match status" value="1"/>
</dbReference>
<keyword evidence="6 10" id="KW-0418">Kinase</keyword>
<dbReference type="GO" id="GO:0051707">
    <property type="term" value="P:response to other organism"/>
    <property type="evidence" value="ECO:0007669"/>
    <property type="project" value="UniProtKB-ARBA"/>
</dbReference>
<protein>
    <recommendedName>
        <fullName evidence="10">Receptor-like serine/threonine-protein kinase</fullName>
        <ecNumber evidence="10">2.7.11.1</ecNumber>
    </recommendedName>
</protein>
<dbReference type="PIRSF" id="PIRSF000641">
    <property type="entry name" value="SRK"/>
    <property type="match status" value="1"/>
</dbReference>
<dbReference type="Gene3D" id="3.30.200.20">
    <property type="entry name" value="Phosphorylase Kinase, domain 1"/>
    <property type="match status" value="1"/>
</dbReference>
<dbReference type="InterPro" id="IPR001480">
    <property type="entry name" value="Bulb-type_lectin_dom"/>
</dbReference>
<dbReference type="SMART" id="SM00220">
    <property type="entry name" value="S_TKc"/>
    <property type="match status" value="1"/>
</dbReference>
<dbReference type="AlphaFoldDB" id="A0AAQ3KQ18"/>
<dbReference type="SUPFAM" id="SSF51110">
    <property type="entry name" value="alpha-D-mannose-specific plant lectins"/>
    <property type="match status" value="1"/>
</dbReference>
<evidence type="ECO:0000256" key="1">
    <source>
        <dbReference type="ARBA" id="ARBA00022527"/>
    </source>
</evidence>
<evidence type="ECO:0000256" key="5">
    <source>
        <dbReference type="ARBA" id="ARBA00022741"/>
    </source>
</evidence>
<keyword evidence="5 10" id="KW-0547">Nucleotide-binding</keyword>
<dbReference type="Pfam" id="PF07714">
    <property type="entry name" value="PK_Tyr_Ser-Thr"/>
    <property type="match status" value="1"/>
</dbReference>
<dbReference type="InterPro" id="IPR036426">
    <property type="entry name" value="Bulb-type_lectin_dom_sf"/>
</dbReference>
<dbReference type="GO" id="GO:0048544">
    <property type="term" value="P:recognition of pollen"/>
    <property type="evidence" value="ECO:0007669"/>
    <property type="project" value="InterPro"/>
</dbReference>
<keyword evidence="17" id="KW-1185">Reference proteome</keyword>
<keyword evidence="12" id="KW-0472">Membrane</keyword>
<dbReference type="InterPro" id="IPR000858">
    <property type="entry name" value="S_locus_glycoprot_dom"/>
</dbReference>
<dbReference type="CDD" id="cd01098">
    <property type="entry name" value="PAN_AP_plant"/>
    <property type="match status" value="1"/>
</dbReference>
<evidence type="ECO:0000256" key="2">
    <source>
        <dbReference type="ARBA" id="ARBA00022536"/>
    </source>
</evidence>
<dbReference type="PROSITE" id="PS50948">
    <property type="entry name" value="PAN"/>
    <property type="match status" value="1"/>
</dbReference>
<keyword evidence="2" id="KW-0245">EGF-like domain</keyword>
<dbReference type="Gene3D" id="1.10.510.10">
    <property type="entry name" value="Transferase(Phosphotransferase) domain 1"/>
    <property type="match status" value="1"/>
</dbReference>
<feature type="domain" description="Apple" evidence="15">
    <location>
        <begin position="377"/>
        <end position="452"/>
    </location>
</feature>
<keyword evidence="12" id="KW-0812">Transmembrane</keyword>
<dbReference type="Proteomes" id="UP001327560">
    <property type="component" value="Chromosome 6"/>
</dbReference>
<dbReference type="InterPro" id="IPR011009">
    <property type="entry name" value="Kinase-like_dom_sf"/>
</dbReference>
<keyword evidence="9" id="KW-0325">Glycoprotein</keyword>
<proteinExistence type="inferred from homology"/>
<dbReference type="Pfam" id="PF00954">
    <property type="entry name" value="S_locus_glycop"/>
    <property type="match status" value="1"/>
</dbReference>
<evidence type="ECO:0000256" key="7">
    <source>
        <dbReference type="ARBA" id="ARBA00022840"/>
    </source>
</evidence>
<dbReference type="SMART" id="SM00473">
    <property type="entry name" value="PAN_AP"/>
    <property type="match status" value="1"/>
</dbReference>
<dbReference type="CDD" id="cd14066">
    <property type="entry name" value="STKc_IRAK"/>
    <property type="match status" value="1"/>
</dbReference>
<evidence type="ECO:0000256" key="4">
    <source>
        <dbReference type="ARBA" id="ARBA00022729"/>
    </source>
</evidence>
<name>A0AAQ3KQ18_9LILI</name>
<feature type="transmembrane region" description="Helical" evidence="12">
    <location>
        <begin position="468"/>
        <end position="491"/>
    </location>
</feature>
<keyword evidence="8" id="KW-1015">Disulfide bond</keyword>
<dbReference type="Gene3D" id="2.90.10.10">
    <property type="entry name" value="Bulb-type lectin domain"/>
    <property type="match status" value="1"/>
</dbReference>
<dbReference type="SMART" id="SM00108">
    <property type="entry name" value="B_lectin"/>
    <property type="match status" value="1"/>
</dbReference>
<keyword evidence="7 10" id="KW-0067">ATP-binding</keyword>
<dbReference type="Pfam" id="PF08276">
    <property type="entry name" value="PAN_2"/>
    <property type="match status" value="1"/>
</dbReference>
<dbReference type="GO" id="GO:0004674">
    <property type="term" value="F:protein serine/threonine kinase activity"/>
    <property type="evidence" value="ECO:0007669"/>
    <property type="project" value="UniProtKB-KW"/>
</dbReference>
<feature type="domain" description="Bulb-type lectin" evidence="14">
    <location>
        <begin position="65"/>
        <end position="186"/>
    </location>
</feature>
<dbReference type="PROSITE" id="PS00108">
    <property type="entry name" value="PROTEIN_KINASE_ST"/>
    <property type="match status" value="1"/>
</dbReference>
<dbReference type="PANTHER" id="PTHR32444:SF183">
    <property type="entry name" value="APPLE DOMAIN-CONTAINING PROTEIN"/>
    <property type="match status" value="1"/>
</dbReference>
<dbReference type="EC" id="2.7.11.1" evidence="10"/>
<dbReference type="InterPro" id="IPR024171">
    <property type="entry name" value="SRK-like_kinase"/>
</dbReference>
<evidence type="ECO:0000256" key="3">
    <source>
        <dbReference type="ARBA" id="ARBA00022679"/>
    </source>
</evidence>
<dbReference type="InterPro" id="IPR003609">
    <property type="entry name" value="Pan_app"/>
</dbReference>
<keyword evidence="16" id="KW-0675">Receptor</keyword>
<comment type="catalytic activity">
    <reaction evidence="10">
        <text>L-seryl-[protein] + ATP = O-phospho-L-seryl-[protein] + ADP + H(+)</text>
        <dbReference type="Rhea" id="RHEA:17989"/>
        <dbReference type="Rhea" id="RHEA-COMP:9863"/>
        <dbReference type="Rhea" id="RHEA-COMP:11604"/>
        <dbReference type="ChEBI" id="CHEBI:15378"/>
        <dbReference type="ChEBI" id="CHEBI:29999"/>
        <dbReference type="ChEBI" id="CHEBI:30616"/>
        <dbReference type="ChEBI" id="CHEBI:83421"/>
        <dbReference type="ChEBI" id="CHEBI:456216"/>
        <dbReference type="EC" id="2.7.11.1"/>
    </reaction>
</comment>
<evidence type="ECO:0000259" key="13">
    <source>
        <dbReference type="PROSITE" id="PS50011"/>
    </source>
</evidence>
<sequence length="898" mass="100474">MERVKKLAALKARAPLLKPKSDVIRLSLLEVVSRDRSFLFGGNKMVVIELLLMLAISLAVHGQSGDTISPNQSLVDGDTLTSAHGIFELGFFSPPKSNSRYLGIWYKNIALDNETIWVANKGKPLTSSDGVLNLTRDGNLILLDNSGNTLWSTGITNIVNPVVQLRDSGNLVVSERDSNTIKWQTFDYPCDTLLPSMKLGISLGTNFDRHLTSWKSDSDLSPGDYTYQMNPQGVPELFLRKGNAIIYRSGPWNGNGFSGRPDMQENKYFKFNLVSNQDMIYYTYEDLNSSILSRIVLTSDGKVRRFISYTSRPGWSAYWVTPKDDCDTYSTCGNNGVCSSASIPCQCLNGTVAKDQTEWSLRNFTSGCVRQPKNLSCQEIFQELPKVKLPDSSQAISVNRSPEECKCWCLRNSSCMAYSMVEENMCITWTNDLIDIRTFIDGKDSLYVRVGVSEQDCTCVKEPEPKPVFVIVVPVVLGFLFLVCVGLFLCWRNQRRIQVDNTAEQNSGLTMTDSRIEASPRPEIQQTGELRAIGIEGSSANAITNNQSGGGTERSTTTSNFSLDNTAGRVLGIFPSYNLCTIEAATCNFSITNRLGEGAFGIVYKGQLGEGEKVAVKRLKHLAWSAHEFKNELLLIANLQHKNLVCLLGYCIEGNERILILEYMENRSLDIFIYDKEKSILLNCQKRLDIIIGIARGLQYLHQDCNKNVVHRDLKLSNILLDEEMNPKICDFGISRFFEGDKVQERFTTRPMGTIGYMAPEYASYGRFSFKSDVFSFGVLVLEILSGKKNLGMVVDDKRTDLTGYAYRLWREGRSFEILDDVLKSSVPPIEVIRFIRVGLLCVQENNEDRPRMAEVVMMLSSQDVLINSPKPPKESMILTQGDMASSSPQITSMTTGR</sequence>
<dbReference type="PROSITE" id="PS00107">
    <property type="entry name" value="PROTEIN_KINASE_ATP"/>
    <property type="match status" value="1"/>
</dbReference>
<dbReference type="InterPro" id="IPR008271">
    <property type="entry name" value="Ser/Thr_kinase_AS"/>
</dbReference>
<dbReference type="SUPFAM" id="SSF56112">
    <property type="entry name" value="Protein kinase-like (PK-like)"/>
    <property type="match status" value="1"/>
</dbReference>
<evidence type="ECO:0000313" key="16">
    <source>
        <dbReference type="EMBL" id="WOL11722.1"/>
    </source>
</evidence>
<keyword evidence="3 10" id="KW-0808">Transferase</keyword>
<feature type="domain" description="Protein kinase" evidence="13">
    <location>
        <begin position="589"/>
        <end position="866"/>
    </location>
</feature>
<evidence type="ECO:0000256" key="8">
    <source>
        <dbReference type="ARBA" id="ARBA00023157"/>
    </source>
</evidence>
<evidence type="ECO:0000256" key="11">
    <source>
        <dbReference type="PROSITE-ProRule" id="PRU10141"/>
    </source>
</evidence>
<comment type="catalytic activity">
    <reaction evidence="10">
        <text>L-threonyl-[protein] + ATP = O-phospho-L-threonyl-[protein] + ADP + H(+)</text>
        <dbReference type="Rhea" id="RHEA:46608"/>
        <dbReference type="Rhea" id="RHEA-COMP:11060"/>
        <dbReference type="Rhea" id="RHEA-COMP:11605"/>
        <dbReference type="ChEBI" id="CHEBI:15378"/>
        <dbReference type="ChEBI" id="CHEBI:30013"/>
        <dbReference type="ChEBI" id="CHEBI:30616"/>
        <dbReference type="ChEBI" id="CHEBI:61977"/>
        <dbReference type="ChEBI" id="CHEBI:456216"/>
        <dbReference type="EC" id="2.7.11.1"/>
    </reaction>
</comment>
<evidence type="ECO:0000256" key="12">
    <source>
        <dbReference type="SAM" id="Phobius"/>
    </source>
</evidence>
<reference evidence="16 17" key="1">
    <citation type="submission" date="2023-10" db="EMBL/GenBank/DDBJ databases">
        <title>Chromosome-scale genome assembly provides insights into flower coloration mechanisms of Canna indica.</title>
        <authorList>
            <person name="Li C."/>
        </authorList>
    </citation>
    <scope>NUCLEOTIDE SEQUENCE [LARGE SCALE GENOMIC DNA]</scope>
    <source>
        <tissue evidence="16">Flower</tissue>
    </source>
</reference>
<evidence type="ECO:0000256" key="9">
    <source>
        <dbReference type="ARBA" id="ARBA00023180"/>
    </source>
</evidence>
<dbReference type="GO" id="GO:0005524">
    <property type="term" value="F:ATP binding"/>
    <property type="evidence" value="ECO:0007669"/>
    <property type="project" value="UniProtKB-UniRule"/>
</dbReference>
<organism evidence="16 17">
    <name type="scientific">Canna indica</name>
    <name type="common">Indian-shot</name>
    <dbReference type="NCBI Taxonomy" id="4628"/>
    <lineage>
        <taxon>Eukaryota</taxon>
        <taxon>Viridiplantae</taxon>
        <taxon>Streptophyta</taxon>
        <taxon>Embryophyta</taxon>
        <taxon>Tracheophyta</taxon>
        <taxon>Spermatophyta</taxon>
        <taxon>Magnoliopsida</taxon>
        <taxon>Liliopsida</taxon>
        <taxon>Zingiberales</taxon>
        <taxon>Cannaceae</taxon>
        <taxon>Canna</taxon>
    </lineage>
</organism>
<evidence type="ECO:0000256" key="10">
    <source>
        <dbReference type="PIRNR" id="PIRNR000641"/>
    </source>
</evidence>
<dbReference type="InterPro" id="IPR000719">
    <property type="entry name" value="Prot_kinase_dom"/>
</dbReference>
<keyword evidence="4" id="KW-0732">Signal</keyword>
<dbReference type="InterPro" id="IPR017441">
    <property type="entry name" value="Protein_kinase_ATP_BS"/>
</dbReference>
<dbReference type="InterPro" id="IPR001245">
    <property type="entry name" value="Ser-Thr/Tyr_kinase_cat_dom"/>
</dbReference>
<evidence type="ECO:0000259" key="14">
    <source>
        <dbReference type="PROSITE" id="PS50927"/>
    </source>
</evidence>
<dbReference type="CDD" id="cd00028">
    <property type="entry name" value="B_lectin"/>
    <property type="match status" value="1"/>
</dbReference>
<comment type="similarity">
    <text evidence="10">Belongs to the protein kinase superfamily. Ser/Thr protein kinase family.</text>
</comment>
<gene>
    <name evidence="16" type="ORF">Cni_G20486</name>
</gene>
<dbReference type="EMBL" id="CP136895">
    <property type="protein sequence ID" value="WOL11722.1"/>
    <property type="molecule type" value="Genomic_DNA"/>
</dbReference>
<keyword evidence="1 10" id="KW-0723">Serine/threonine-protein kinase</keyword>
<evidence type="ECO:0000313" key="17">
    <source>
        <dbReference type="Proteomes" id="UP001327560"/>
    </source>
</evidence>
<evidence type="ECO:0000259" key="15">
    <source>
        <dbReference type="PROSITE" id="PS50948"/>
    </source>
</evidence>
<dbReference type="PROSITE" id="PS50927">
    <property type="entry name" value="BULB_LECTIN"/>
    <property type="match status" value="1"/>
</dbReference>
<keyword evidence="12" id="KW-1133">Transmembrane helix</keyword>
<evidence type="ECO:0000256" key="6">
    <source>
        <dbReference type="ARBA" id="ARBA00022777"/>
    </source>
</evidence>
<dbReference type="PROSITE" id="PS50011">
    <property type="entry name" value="PROTEIN_KINASE_DOM"/>
    <property type="match status" value="1"/>
</dbReference>